<dbReference type="PANTHER" id="PTHR47791:SF2">
    <property type="entry name" value="ENDO MANNANASE, GH76 FAMILY (EUROFUNG)"/>
    <property type="match status" value="1"/>
</dbReference>
<evidence type="ECO:0008006" key="3">
    <source>
        <dbReference type="Google" id="ProtNLM"/>
    </source>
</evidence>
<organism evidence="1 2">
    <name type="scientific">Aureobasidium uvarum</name>
    <dbReference type="NCBI Taxonomy" id="2773716"/>
    <lineage>
        <taxon>Eukaryota</taxon>
        <taxon>Fungi</taxon>
        <taxon>Dikarya</taxon>
        <taxon>Ascomycota</taxon>
        <taxon>Pezizomycotina</taxon>
        <taxon>Dothideomycetes</taxon>
        <taxon>Dothideomycetidae</taxon>
        <taxon>Dothideales</taxon>
        <taxon>Saccotheciaceae</taxon>
        <taxon>Aureobasidium</taxon>
    </lineage>
</organism>
<evidence type="ECO:0000313" key="2">
    <source>
        <dbReference type="Proteomes" id="UP000745764"/>
    </source>
</evidence>
<sequence length="492" mass="54554">MIEALDVMQSQFFELWIGTWPSSIDWTGAVINTAVSSTLGTIARASSETKDDHYSKIFNKYFSHNAAYYFGEDAFSIRNEAYDDILWTVLEWLENIKTIEYRNSTEPSWHGVQFIPAFSHRARLFWDLASKGWDIDLCGGGMLWNPRLLPYKNTITNQLFISASVAMYLSSPGDAIDFPFSASDSQIFGSMPGRPHDPKYLKAAIEGYSWLKKSNMTNSQGLYVDGYHIKGYSQNGSSGTGKCDDRNEMLYTYNQGVILSGLRGLWEATGNTSYLHDGYNLILNVMASTGWSWSGNPKSPISKSSSWSGLGQHGILEELCDRSGSCSQDSQTFKGIFFQHLTQFCESLPEKTISPGKTHAVSKRLGEKHSAFCRTVGSWVALNAQAALGTRNALGLFGTWWGCRYAAADDHQSHPAHAVDYRNDPSVLSTSKWVTSHDGRSTDDVGIQTAEISEDISTTDVNDRGRGRTVETQQGGLAVLRSSWELLNAGRS</sequence>
<proteinExistence type="predicted"/>
<dbReference type="AlphaFoldDB" id="A0A9N8PNF0"/>
<name>A0A9N8PNF0_9PEZI</name>
<dbReference type="InterPro" id="IPR053169">
    <property type="entry name" value="MUG_Protein"/>
</dbReference>
<dbReference type="Gene3D" id="1.50.10.20">
    <property type="match status" value="1"/>
</dbReference>
<dbReference type="Pfam" id="PF03663">
    <property type="entry name" value="Glyco_hydro_76"/>
    <property type="match status" value="2"/>
</dbReference>
<dbReference type="InterPro" id="IPR005198">
    <property type="entry name" value="Glyco_hydro_76"/>
</dbReference>
<gene>
    <name evidence="1" type="ORF">AWRI4620_LOCUS1162</name>
</gene>
<keyword evidence="2" id="KW-1185">Reference proteome</keyword>
<protein>
    <recommendedName>
        <fullName evidence="3">Six-hairpin glycosidase</fullName>
    </recommendedName>
</protein>
<dbReference type="SUPFAM" id="SSF48208">
    <property type="entry name" value="Six-hairpin glycosidases"/>
    <property type="match status" value="1"/>
</dbReference>
<dbReference type="EMBL" id="CAINUL010000001">
    <property type="protein sequence ID" value="CAD0106907.1"/>
    <property type="molecule type" value="Genomic_DNA"/>
</dbReference>
<dbReference type="OrthoDB" id="4104179at2759"/>
<dbReference type="PANTHER" id="PTHR47791">
    <property type="entry name" value="MEIOTICALLY UP-REGULATED GENE 191 PROTEIN"/>
    <property type="match status" value="1"/>
</dbReference>
<dbReference type="InterPro" id="IPR008928">
    <property type="entry name" value="6-hairpin_glycosidase_sf"/>
</dbReference>
<dbReference type="Proteomes" id="UP000745764">
    <property type="component" value="Unassembled WGS sequence"/>
</dbReference>
<evidence type="ECO:0000313" key="1">
    <source>
        <dbReference type="EMBL" id="CAD0106907.1"/>
    </source>
</evidence>
<comment type="caution">
    <text evidence="1">The sequence shown here is derived from an EMBL/GenBank/DDBJ whole genome shotgun (WGS) entry which is preliminary data.</text>
</comment>
<accession>A0A9N8PNF0</accession>
<reference evidence="1" key="1">
    <citation type="submission" date="2020-06" db="EMBL/GenBank/DDBJ databases">
        <authorList>
            <person name="Onetto C."/>
        </authorList>
    </citation>
    <scope>NUCLEOTIDE SEQUENCE</scope>
</reference>
<dbReference type="GO" id="GO:0005975">
    <property type="term" value="P:carbohydrate metabolic process"/>
    <property type="evidence" value="ECO:0007669"/>
    <property type="project" value="InterPro"/>
</dbReference>